<protein>
    <submittedName>
        <fullName evidence="3">Choice-of-anchor J domain-containing protein</fullName>
    </submittedName>
</protein>
<dbReference type="EMBL" id="JBBYHT010000001">
    <property type="protein sequence ID" value="MEL1247041.1"/>
    <property type="molecule type" value="Genomic_DNA"/>
</dbReference>
<dbReference type="RefSeq" id="WP_341681874.1">
    <property type="nucleotide sequence ID" value="NZ_JBBYHT010000001.1"/>
</dbReference>
<feature type="chain" id="PRO_5047064234" evidence="1">
    <location>
        <begin position="21"/>
        <end position="194"/>
    </location>
</feature>
<dbReference type="Pfam" id="PF16409">
    <property type="entry name" value="DUF5017"/>
    <property type="match status" value="1"/>
</dbReference>
<dbReference type="Gene3D" id="2.60.120.200">
    <property type="match status" value="1"/>
</dbReference>
<keyword evidence="1" id="KW-0732">Signal</keyword>
<comment type="caution">
    <text evidence="3">The sequence shown here is derived from an EMBL/GenBank/DDBJ whole genome shotgun (WGS) entry which is preliminary data.</text>
</comment>
<keyword evidence="4" id="KW-1185">Reference proteome</keyword>
<evidence type="ECO:0000313" key="3">
    <source>
        <dbReference type="EMBL" id="MEL1247041.1"/>
    </source>
</evidence>
<reference evidence="3 4" key="1">
    <citation type="submission" date="2024-04" db="EMBL/GenBank/DDBJ databases">
        <title>Flavobacterium sp. DGU41 16S ribosomal RNA gene Genome sequencing and assembly.</title>
        <authorList>
            <person name="Park S."/>
        </authorList>
    </citation>
    <scope>NUCLEOTIDE SEQUENCE [LARGE SCALE GENOMIC DNA]</scope>
    <source>
        <strain evidence="3 4">DGU41</strain>
    </source>
</reference>
<dbReference type="Proteomes" id="UP001393056">
    <property type="component" value="Unassembled WGS sequence"/>
</dbReference>
<dbReference type="NCBIfam" id="NF038128">
    <property type="entry name" value="choice_anch_J"/>
    <property type="match status" value="1"/>
</dbReference>
<evidence type="ECO:0000259" key="2">
    <source>
        <dbReference type="Pfam" id="PF16409"/>
    </source>
</evidence>
<dbReference type="PROSITE" id="PS51257">
    <property type="entry name" value="PROKAR_LIPOPROTEIN"/>
    <property type="match status" value="1"/>
</dbReference>
<feature type="signal peptide" evidence="1">
    <location>
        <begin position="1"/>
        <end position="20"/>
    </location>
</feature>
<gene>
    <name evidence="3" type="ORF">AAEO58_03205</name>
</gene>
<accession>A0ABU9I3Q6</accession>
<name>A0ABU9I3Q6_9FLAO</name>
<sequence>MKNNFLKSIFLLALSTSALTSCVGDDDYVIPTLNVPLFSEGFETNWNDWTKISVTGAQEWRLDTQFGNPGSCAVMSGFASGSNNVNEDWLISPEIDLSSEEGAMLTFQTASRFTGNPLEIKISTDYTTGNPNAATWTNLSATLDTNTASFVWTNSGNIDISSFVGGNVRIAFRYTSTSSASTTWEVDNILILKN</sequence>
<proteinExistence type="predicted"/>
<evidence type="ECO:0000256" key="1">
    <source>
        <dbReference type="SAM" id="SignalP"/>
    </source>
</evidence>
<organism evidence="3 4">
    <name type="scientific">Flavobacterium helocola</name>
    <dbReference type="NCBI Taxonomy" id="3139139"/>
    <lineage>
        <taxon>Bacteria</taxon>
        <taxon>Pseudomonadati</taxon>
        <taxon>Bacteroidota</taxon>
        <taxon>Flavobacteriia</taxon>
        <taxon>Flavobacteriales</taxon>
        <taxon>Flavobacteriaceae</taxon>
        <taxon>Flavobacterium</taxon>
    </lineage>
</organism>
<dbReference type="InterPro" id="IPR032185">
    <property type="entry name" value="DUF5017"/>
</dbReference>
<feature type="domain" description="DUF5017" evidence="2">
    <location>
        <begin position="102"/>
        <end position="188"/>
    </location>
</feature>
<evidence type="ECO:0000313" key="4">
    <source>
        <dbReference type="Proteomes" id="UP001393056"/>
    </source>
</evidence>